<protein>
    <submittedName>
        <fullName evidence="2">Uncharacterized protein</fullName>
    </submittedName>
</protein>
<feature type="region of interest" description="Disordered" evidence="1">
    <location>
        <begin position="184"/>
        <end position="234"/>
    </location>
</feature>
<dbReference type="KEGG" id="lgi:LOTGIDRAFT_158281"/>
<keyword evidence="3" id="KW-1185">Reference proteome</keyword>
<dbReference type="EMBL" id="KB200869">
    <property type="protein sequence ID" value="ESP00052.1"/>
    <property type="molecule type" value="Genomic_DNA"/>
</dbReference>
<organism evidence="2 3">
    <name type="scientific">Lottia gigantea</name>
    <name type="common">Giant owl limpet</name>
    <dbReference type="NCBI Taxonomy" id="225164"/>
    <lineage>
        <taxon>Eukaryota</taxon>
        <taxon>Metazoa</taxon>
        <taxon>Spiralia</taxon>
        <taxon>Lophotrochozoa</taxon>
        <taxon>Mollusca</taxon>
        <taxon>Gastropoda</taxon>
        <taxon>Patellogastropoda</taxon>
        <taxon>Lottioidea</taxon>
        <taxon>Lottiidae</taxon>
        <taxon>Lottia</taxon>
    </lineage>
</organism>
<feature type="region of interest" description="Disordered" evidence="1">
    <location>
        <begin position="109"/>
        <end position="136"/>
    </location>
</feature>
<accession>V4B187</accession>
<feature type="compositionally biased region" description="Low complexity" evidence="1">
    <location>
        <begin position="190"/>
        <end position="200"/>
    </location>
</feature>
<dbReference type="AlphaFoldDB" id="V4B187"/>
<dbReference type="Proteomes" id="UP000030746">
    <property type="component" value="Unassembled WGS sequence"/>
</dbReference>
<dbReference type="HOGENOM" id="CLU_883643_0_0_1"/>
<dbReference type="CTD" id="20237664"/>
<feature type="region of interest" description="Disordered" evidence="1">
    <location>
        <begin position="252"/>
        <end position="278"/>
    </location>
</feature>
<dbReference type="GeneID" id="20237664"/>
<proteinExistence type="predicted"/>
<feature type="compositionally biased region" description="Polar residues" evidence="1">
    <location>
        <begin position="252"/>
        <end position="271"/>
    </location>
</feature>
<evidence type="ECO:0000256" key="1">
    <source>
        <dbReference type="SAM" id="MobiDB-lite"/>
    </source>
</evidence>
<name>V4B187_LOTGI</name>
<reference evidence="2 3" key="1">
    <citation type="journal article" date="2013" name="Nature">
        <title>Insights into bilaterian evolution from three spiralian genomes.</title>
        <authorList>
            <person name="Simakov O."/>
            <person name="Marletaz F."/>
            <person name="Cho S.J."/>
            <person name="Edsinger-Gonzales E."/>
            <person name="Havlak P."/>
            <person name="Hellsten U."/>
            <person name="Kuo D.H."/>
            <person name="Larsson T."/>
            <person name="Lv J."/>
            <person name="Arendt D."/>
            <person name="Savage R."/>
            <person name="Osoegawa K."/>
            <person name="de Jong P."/>
            <person name="Grimwood J."/>
            <person name="Chapman J.A."/>
            <person name="Shapiro H."/>
            <person name="Aerts A."/>
            <person name="Otillar R.P."/>
            <person name="Terry A.Y."/>
            <person name="Boore J.L."/>
            <person name="Grigoriev I.V."/>
            <person name="Lindberg D.R."/>
            <person name="Seaver E.C."/>
            <person name="Weisblat D.A."/>
            <person name="Putnam N.H."/>
            <person name="Rokhsar D.S."/>
        </authorList>
    </citation>
    <scope>NUCLEOTIDE SEQUENCE [LARGE SCALE GENOMIC DNA]</scope>
</reference>
<evidence type="ECO:0000313" key="3">
    <source>
        <dbReference type="Proteomes" id="UP000030746"/>
    </source>
</evidence>
<dbReference type="OMA" id="HEDIVYE"/>
<sequence>MDSIHEDFCTSPYFELEKEDDLYEEFAVGFPRINSSQQNIYVTTPTQTSRYENVSDSCGYENVTPTTQQMSVCPLCRSALKHPSAPCACTNVYEEPLTESVPHSDDYTMPNDWHSSSANPDCDITSENDEPPSRMGTETLDAVYELATCPFKVPKPIRKPVTRSYSDASSRPLPKLPFSTFTLPRKRCTSSSGDDSSGYYESIESDDVSSNGYSDVAGSSDIQSLHSSSDGFQDMSSQEEFDYEEFSFHGNTTPQSRRYSLGSATPSSASKSLRKRDVTLSHNEHLDKVLSVRRSGSRRGQIFRSIRARSLFKTK</sequence>
<evidence type="ECO:0000313" key="2">
    <source>
        <dbReference type="EMBL" id="ESP00052.1"/>
    </source>
</evidence>
<gene>
    <name evidence="2" type="ORF">LOTGIDRAFT_158281</name>
</gene>
<feature type="compositionally biased region" description="Low complexity" evidence="1">
    <location>
        <begin position="219"/>
        <end position="229"/>
    </location>
</feature>
<dbReference type="RefSeq" id="XP_009049243.1">
    <property type="nucleotide sequence ID" value="XM_009050995.1"/>
</dbReference>